<organism evidence="1">
    <name type="scientific">Rhizophora mucronata</name>
    <name type="common">Asiatic mangrove</name>
    <dbReference type="NCBI Taxonomy" id="61149"/>
    <lineage>
        <taxon>Eukaryota</taxon>
        <taxon>Viridiplantae</taxon>
        <taxon>Streptophyta</taxon>
        <taxon>Embryophyta</taxon>
        <taxon>Tracheophyta</taxon>
        <taxon>Spermatophyta</taxon>
        <taxon>Magnoliopsida</taxon>
        <taxon>eudicotyledons</taxon>
        <taxon>Gunneridae</taxon>
        <taxon>Pentapetalae</taxon>
        <taxon>rosids</taxon>
        <taxon>fabids</taxon>
        <taxon>Malpighiales</taxon>
        <taxon>Rhizophoraceae</taxon>
        <taxon>Rhizophora</taxon>
    </lineage>
</organism>
<dbReference type="EMBL" id="GGEC01060680">
    <property type="protein sequence ID" value="MBX41164.1"/>
    <property type="molecule type" value="Transcribed_RNA"/>
</dbReference>
<dbReference type="AlphaFoldDB" id="A0A2P2NFB7"/>
<evidence type="ECO:0000313" key="1">
    <source>
        <dbReference type="EMBL" id="MBX41164.1"/>
    </source>
</evidence>
<reference evidence="1" key="1">
    <citation type="submission" date="2018-02" db="EMBL/GenBank/DDBJ databases">
        <title>Rhizophora mucronata_Transcriptome.</title>
        <authorList>
            <person name="Meera S.P."/>
            <person name="Sreeshan A."/>
            <person name="Augustine A."/>
        </authorList>
    </citation>
    <scope>NUCLEOTIDE SEQUENCE</scope>
    <source>
        <tissue evidence="1">Leaf</tissue>
    </source>
</reference>
<name>A0A2P2NFB7_RHIMU</name>
<protein>
    <submittedName>
        <fullName evidence="1">Uncharacterized protein</fullName>
    </submittedName>
</protein>
<proteinExistence type="predicted"/>
<sequence>MITKSVTLTFKLLRQVHCFGKSHAPATC</sequence>
<accession>A0A2P2NFB7</accession>